<evidence type="ECO:0000256" key="4">
    <source>
        <dbReference type="ARBA" id="ARBA00023004"/>
    </source>
</evidence>
<evidence type="ECO:0000256" key="6">
    <source>
        <dbReference type="SAM" id="Coils"/>
    </source>
</evidence>
<protein>
    <submittedName>
        <fullName evidence="8">4Fe-4S dicluster domain-containing protein</fullName>
    </submittedName>
</protein>
<keyword evidence="2" id="KW-0004">4Fe-4S</keyword>
<dbReference type="InterPro" id="IPR026816">
    <property type="entry name" value="Flavodoxin_dom"/>
</dbReference>
<dbReference type="InterPro" id="IPR029039">
    <property type="entry name" value="Flavoprotein-like_sf"/>
</dbReference>
<dbReference type="PANTHER" id="PTHR24960">
    <property type="entry name" value="PHOTOSYSTEM I IRON-SULFUR CENTER-RELATED"/>
    <property type="match status" value="1"/>
</dbReference>
<keyword evidence="4" id="KW-0408">Iron</keyword>
<dbReference type="Gene3D" id="3.40.50.360">
    <property type="match status" value="1"/>
</dbReference>
<dbReference type="EMBL" id="JABKKF010000002">
    <property type="protein sequence ID" value="NPD91256.1"/>
    <property type="molecule type" value="Genomic_DNA"/>
</dbReference>
<dbReference type="InterPro" id="IPR047964">
    <property type="entry name" value="EFR1-like"/>
</dbReference>
<gene>
    <name evidence="8" type="ORF">HPS56_02630</name>
</gene>
<dbReference type="InterPro" id="IPR050157">
    <property type="entry name" value="PSI_iron-sulfur_center"/>
</dbReference>
<dbReference type="SUPFAM" id="SSF54862">
    <property type="entry name" value="4Fe-4S ferredoxins"/>
    <property type="match status" value="1"/>
</dbReference>
<dbReference type="PROSITE" id="PS51379">
    <property type="entry name" value="4FE4S_FER_2"/>
    <property type="match status" value="2"/>
</dbReference>
<keyword evidence="9" id="KW-1185">Reference proteome</keyword>
<evidence type="ECO:0000256" key="3">
    <source>
        <dbReference type="ARBA" id="ARBA00022723"/>
    </source>
</evidence>
<evidence type="ECO:0000313" key="8">
    <source>
        <dbReference type="EMBL" id="NPD91256.1"/>
    </source>
</evidence>
<feature type="domain" description="4Fe-4S ferredoxin-type" evidence="7">
    <location>
        <begin position="186"/>
        <end position="215"/>
    </location>
</feature>
<dbReference type="InterPro" id="IPR017900">
    <property type="entry name" value="4Fe4S_Fe_S_CS"/>
</dbReference>
<dbReference type="Pfam" id="PF00037">
    <property type="entry name" value="Fer4"/>
    <property type="match status" value="1"/>
</dbReference>
<keyword evidence="5" id="KW-0411">Iron-sulfur</keyword>
<evidence type="ECO:0000259" key="7">
    <source>
        <dbReference type="PROSITE" id="PS51379"/>
    </source>
</evidence>
<dbReference type="RefSeq" id="WP_172273430.1">
    <property type="nucleotide sequence ID" value="NZ_CASGMU010000002.1"/>
</dbReference>
<dbReference type="Proteomes" id="UP000714420">
    <property type="component" value="Unassembled WGS sequence"/>
</dbReference>
<dbReference type="Gene3D" id="3.30.70.20">
    <property type="match status" value="1"/>
</dbReference>
<evidence type="ECO:0000256" key="1">
    <source>
        <dbReference type="ARBA" id="ARBA00001917"/>
    </source>
</evidence>
<dbReference type="InterPro" id="IPR017896">
    <property type="entry name" value="4Fe4S_Fe-S-bd"/>
</dbReference>
<evidence type="ECO:0000256" key="2">
    <source>
        <dbReference type="ARBA" id="ARBA00022485"/>
    </source>
</evidence>
<dbReference type="NCBIfam" id="NF038196">
    <property type="entry name" value="ferrodoxin_EFR1"/>
    <property type="match status" value="1"/>
</dbReference>
<feature type="coiled-coil region" evidence="6">
    <location>
        <begin position="130"/>
        <end position="157"/>
    </location>
</feature>
<comment type="caution">
    <text evidence="8">The sequence shown here is derived from an EMBL/GenBank/DDBJ whole genome shotgun (WGS) entry which is preliminary data.</text>
</comment>
<sequence>MIFYFSGTGNTRWIAEKLSGRLNEELIAIAEKNSTNHVYHLKANERIGFCFPVHGWQPPHIVRQFIRNLKIDLPQRHYCFAVCSCGDNIGDTIKILNNELNAKGLNTDSAFSVIMPESYVCLPFMDTDSKEKANEKIQNAEKQIERIASVIEKRETAIEETKKGTMPFVLSHIIGAFFNKYMITDKPFRVDTEKCISCGKCMKACPTNNIIMEPRNRNENTQDKKLPSWNRNGTCTTCLACYHHCPVHAINYGPITAKRGQYYFKKETGKEYDL</sequence>
<dbReference type="PROSITE" id="PS00198">
    <property type="entry name" value="4FE4S_FER_1"/>
    <property type="match status" value="2"/>
</dbReference>
<keyword evidence="6" id="KW-0175">Coiled coil</keyword>
<dbReference type="PANTHER" id="PTHR24960:SF79">
    <property type="entry name" value="PHOTOSYSTEM I IRON-SULFUR CENTER"/>
    <property type="match status" value="1"/>
</dbReference>
<dbReference type="Pfam" id="PF12724">
    <property type="entry name" value="Flavodoxin_5"/>
    <property type="match status" value="1"/>
</dbReference>
<dbReference type="InterPro" id="IPR001226">
    <property type="entry name" value="Flavodoxin_CS"/>
</dbReference>
<feature type="domain" description="4Fe-4S ferredoxin-type" evidence="7">
    <location>
        <begin position="225"/>
        <end position="255"/>
    </location>
</feature>
<evidence type="ECO:0000256" key="5">
    <source>
        <dbReference type="ARBA" id="ARBA00023014"/>
    </source>
</evidence>
<name>A0ABX2AMU8_9BACT</name>
<accession>A0ABX2AMU8</accession>
<dbReference type="SUPFAM" id="SSF52218">
    <property type="entry name" value="Flavoproteins"/>
    <property type="match status" value="1"/>
</dbReference>
<keyword evidence="3" id="KW-0479">Metal-binding</keyword>
<reference evidence="8 9" key="1">
    <citation type="submission" date="2020-05" db="EMBL/GenBank/DDBJ databases">
        <title>Distinct polysaccharide utilization as determinants for interspecies competition between intestinal Prevotella spp.</title>
        <authorList>
            <person name="Galvez E.J.C."/>
            <person name="Iljazovic A."/>
            <person name="Strowig T."/>
        </authorList>
    </citation>
    <scope>NUCLEOTIDE SEQUENCE [LARGE SCALE GENOMIC DNA]</scope>
    <source>
        <strain evidence="8 9">PMUR</strain>
    </source>
</reference>
<comment type="cofactor">
    <cofactor evidence="1">
        <name>FMN</name>
        <dbReference type="ChEBI" id="CHEBI:58210"/>
    </cofactor>
</comment>
<proteinExistence type="predicted"/>
<dbReference type="PROSITE" id="PS00201">
    <property type="entry name" value="FLAVODOXIN"/>
    <property type="match status" value="1"/>
</dbReference>
<evidence type="ECO:0000313" key="9">
    <source>
        <dbReference type="Proteomes" id="UP000714420"/>
    </source>
</evidence>
<organism evidence="8 9">
    <name type="scientific">Xylanibacter muris</name>
    <dbReference type="NCBI Taxonomy" id="2736290"/>
    <lineage>
        <taxon>Bacteria</taxon>
        <taxon>Pseudomonadati</taxon>
        <taxon>Bacteroidota</taxon>
        <taxon>Bacteroidia</taxon>
        <taxon>Bacteroidales</taxon>
        <taxon>Prevotellaceae</taxon>
        <taxon>Xylanibacter</taxon>
    </lineage>
</organism>